<dbReference type="EMBL" id="RSAS01000591">
    <property type="protein sequence ID" value="RRR69746.1"/>
    <property type="molecule type" value="Genomic_DNA"/>
</dbReference>
<keyword evidence="3 4" id="KW-0234">DNA repair</keyword>
<comment type="function">
    <text evidence="4">This protein is involved in the repair of mismatches in DNA. It is required for dam-dependent methyl-directed DNA mismatch repair. May act as a 'molecular matchmaker', a protein that promotes the formation of a stable complex between two or more DNA-binding proteins in an ATP-dependent manner without itself being part of a final effector complex.</text>
</comment>
<dbReference type="SMART" id="SM01340">
    <property type="entry name" value="DNA_mis_repair"/>
    <property type="match status" value="1"/>
</dbReference>
<feature type="compositionally biased region" description="Basic and acidic residues" evidence="5">
    <location>
        <begin position="395"/>
        <end position="433"/>
    </location>
</feature>
<dbReference type="GO" id="GO:0016887">
    <property type="term" value="F:ATP hydrolysis activity"/>
    <property type="evidence" value="ECO:0007669"/>
    <property type="project" value="InterPro"/>
</dbReference>
<evidence type="ECO:0000256" key="2">
    <source>
        <dbReference type="ARBA" id="ARBA00022763"/>
    </source>
</evidence>
<dbReference type="HAMAP" id="MF_00149">
    <property type="entry name" value="DNA_mis_repair"/>
    <property type="match status" value="1"/>
</dbReference>
<reference evidence="8 9" key="1">
    <citation type="submission" date="2018-12" db="EMBL/GenBank/DDBJ databases">
        <title>Genome Sequence of Candidatus Viridilinea halotolerans isolated from saline sulfide-rich spring.</title>
        <authorList>
            <person name="Grouzdev D.S."/>
            <person name="Burganskaya E.I."/>
            <person name="Krutkina M.S."/>
            <person name="Sukhacheva M.V."/>
            <person name="Gorlenko V.M."/>
        </authorList>
    </citation>
    <scope>NUCLEOTIDE SEQUENCE [LARGE SCALE GENOMIC DNA]</scope>
    <source>
        <strain evidence="8">Chok-6</strain>
    </source>
</reference>
<evidence type="ECO:0000259" key="6">
    <source>
        <dbReference type="SMART" id="SM00853"/>
    </source>
</evidence>
<dbReference type="Pfam" id="PF08676">
    <property type="entry name" value="MutL_C"/>
    <property type="match status" value="1"/>
</dbReference>
<organism evidence="8 9">
    <name type="scientific">Candidatus Viridilinea halotolerans</name>
    <dbReference type="NCBI Taxonomy" id="2491704"/>
    <lineage>
        <taxon>Bacteria</taxon>
        <taxon>Bacillati</taxon>
        <taxon>Chloroflexota</taxon>
        <taxon>Chloroflexia</taxon>
        <taxon>Chloroflexales</taxon>
        <taxon>Chloroflexineae</taxon>
        <taxon>Oscillochloridaceae</taxon>
        <taxon>Candidatus Viridilinea</taxon>
    </lineage>
</organism>
<dbReference type="GO" id="GO:0004519">
    <property type="term" value="F:endonuclease activity"/>
    <property type="evidence" value="ECO:0007669"/>
    <property type="project" value="UniProtKB-KW"/>
</dbReference>
<dbReference type="InterPro" id="IPR038973">
    <property type="entry name" value="MutL/Mlh/Pms-like"/>
</dbReference>
<dbReference type="Gene3D" id="3.30.565.10">
    <property type="entry name" value="Histidine kinase-like ATPase, C-terminal domain"/>
    <property type="match status" value="1"/>
</dbReference>
<dbReference type="InterPro" id="IPR014721">
    <property type="entry name" value="Ribsml_uS5_D2-typ_fold_subgr"/>
</dbReference>
<feature type="region of interest" description="Disordered" evidence="5">
    <location>
        <begin position="356"/>
        <end position="457"/>
    </location>
</feature>
<dbReference type="InterPro" id="IPR014790">
    <property type="entry name" value="MutL_C"/>
</dbReference>
<dbReference type="InterPro" id="IPR014762">
    <property type="entry name" value="DNA_mismatch_repair_CS"/>
</dbReference>
<dbReference type="PANTHER" id="PTHR10073:SF12">
    <property type="entry name" value="DNA MISMATCH REPAIR PROTEIN MLH1"/>
    <property type="match status" value="1"/>
</dbReference>
<dbReference type="InterPro" id="IPR042121">
    <property type="entry name" value="MutL_C_regsub"/>
</dbReference>
<accession>A0A426TWD3</accession>
<evidence type="ECO:0000256" key="1">
    <source>
        <dbReference type="ARBA" id="ARBA00006082"/>
    </source>
</evidence>
<dbReference type="SMART" id="SM00853">
    <property type="entry name" value="MutL_C"/>
    <property type="match status" value="1"/>
</dbReference>
<keyword evidence="8" id="KW-0378">Hydrolase</keyword>
<dbReference type="SUPFAM" id="SSF55874">
    <property type="entry name" value="ATPase domain of HSP90 chaperone/DNA topoisomerase II/histidine kinase"/>
    <property type="match status" value="1"/>
</dbReference>
<dbReference type="InterPro" id="IPR020568">
    <property type="entry name" value="Ribosomal_Su5_D2-typ_SF"/>
</dbReference>
<evidence type="ECO:0000256" key="4">
    <source>
        <dbReference type="HAMAP-Rule" id="MF_00149"/>
    </source>
</evidence>
<dbReference type="FunFam" id="3.30.565.10:FF:000003">
    <property type="entry name" value="DNA mismatch repair endonuclease MutL"/>
    <property type="match status" value="1"/>
</dbReference>
<evidence type="ECO:0000256" key="5">
    <source>
        <dbReference type="SAM" id="MobiDB-lite"/>
    </source>
</evidence>
<dbReference type="Pfam" id="PF13589">
    <property type="entry name" value="HATPase_c_3"/>
    <property type="match status" value="1"/>
</dbReference>
<dbReference type="GO" id="GO:0005524">
    <property type="term" value="F:ATP binding"/>
    <property type="evidence" value="ECO:0007669"/>
    <property type="project" value="InterPro"/>
</dbReference>
<feature type="domain" description="MutL C-terminal dimerisation" evidence="6">
    <location>
        <begin position="461"/>
        <end position="602"/>
    </location>
</feature>
<evidence type="ECO:0000313" key="8">
    <source>
        <dbReference type="EMBL" id="RRR69746.1"/>
    </source>
</evidence>
<dbReference type="GO" id="GO:0006298">
    <property type="term" value="P:mismatch repair"/>
    <property type="evidence" value="ECO:0007669"/>
    <property type="project" value="UniProtKB-UniRule"/>
</dbReference>
<dbReference type="InterPro" id="IPR042120">
    <property type="entry name" value="MutL_C_dimsub"/>
</dbReference>
<dbReference type="InterPro" id="IPR002099">
    <property type="entry name" value="MutL/Mlh/PMS"/>
</dbReference>
<feature type="compositionally biased region" description="Low complexity" evidence="5">
    <location>
        <begin position="359"/>
        <end position="373"/>
    </location>
</feature>
<dbReference type="SUPFAM" id="SSF118116">
    <property type="entry name" value="DNA mismatch repair protein MutL"/>
    <property type="match status" value="1"/>
</dbReference>
<dbReference type="NCBIfam" id="TIGR00585">
    <property type="entry name" value="mutl"/>
    <property type="match status" value="1"/>
</dbReference>
<dbReference type="PROSITE" id="PS00058">
    <property type="entry name" value="DNA_MISMATCH_REPAIR_1"/>
    <property type="match status" value="1"/>
</dbReference>
<evidence type="ECO:0000256" key="3">
    <source>
        <dbReference type="ARBA" id="ARBA00023204"/>
    </source>
</evidence>
<comment type="similarity">
    <text evidence="1 4">Belongs to the DNA mismatch repair MutL/HexB family.</text>
</comment>
<evidence type="ECO:0000313" key="9">
    <source>
        <dbReference type="Proteomes" id="UP000280307"/>
    </source>
</evidence>
<dbReference type="GO" id="GO:0032300">
    <property type="term" value="C:mismatch repair complex"/>
    <property type="evidence" value="ECO:0007669"/>
    <property type="project" value="InterPro"/>
</dbReference>
<dbReference type="SUPFAM" id="SSF54211">
    <property type="entry name" value="Ribosomal protein S5 domain 2-like"/>
    <property type="match status" value="1"/>
</dbReference>
<gene>
    <name evidence="4 8" type="primary">mutL</name>
    <name evidence="8" type="ORF">EI684_14755</name>
</gene>
<evidence type="ECO:0000259" key="7">
    <source>
        <dbReference type="SMART" id="SM01340"/>
    </source>
</evidence>
<dbReference type="InterPro" id="IPR037198">
    <property type="entry name" value="MutL_C_sf"/>
</dbReference>
<dbReference type="Proteomes" id="UP000280307">
    <property type="component" value="Unassembled WGS sequence"/>
</dbReference>
<dbReference type="AlphaFoldDB" id="A0A426TWD3"/>
<dbReference type="InterPro" id="IPR020667">
    <property type="entry name" value="DNA_mismatch_repair_MutL"/>
</dbReference>
<dbReference type="InterPro" id="IPR036890">
    <property type="entry name" value="HATPase_C_sf"/>
</dbReference>
<dbReference type="InterPro" id="IPR013507">
    <property type="entry name" value="DNA_mismatch_S5_2-like"/>
</dbReference>
<dbReference type="CDD" id="cd16926">
    <property type="entry name" value="HATPase_MutL-MLH-PMS-like"/>
    <property type="match status" value="1"/>
</dbReference>
<name>A0A426TWD3_9CHLR</name>
<protein>
    <recommendedName>
        <fullName evidence="4">DNA mismatch repair protein MutL</fullName>
    </recommendedName>
</protein>
<dbReference type="GO" id="GO:0140664">
    <property type="term" value="F:ATP-dependent DNA damage sensor activity"/>
    <property type="evidence" value="ECO:0007669"/>
    <property type="project" value="InterPro"/>
</dbReference>
<dbReference type="Pfam" id="PF01119">
    <property type="entry name" value="DNA_mis_repair"/>
    <property type="match status" value="1"/>
</dbReference>
<sequence>MPIRLLDATVAAQIAAGEVVERPASVIKELVENALDAGAHRIGVEVRGGGLRELKVQDDGSGITADELELAFERHATSKLAVAEDLFNINTLGFRGEALPSIASVAQVICITRTDAEEVGTELRIAGGEVQARMACGCSPGTSFSVRNLFYNTPVRREYLRSEATELSAISAVVQQYALAYPEVRFTLTLENRLAFQTNGDGNLRSVLIELYGPDVARELLPLEAEAGEGEQHVRITGMLSPPGLTRGARSYMHLFVNRRALQPRGALVNVVEDAYHTLLMKGRHPIVVLNLHVHPLAVDVNVHPTKSEVKFRFAPKVHSLIGRSVREALVAGAGVATWHENDGSLQRRFELRQLGQQPATASKPAPDAPSSAWGVAASAWDGEHSRWDVGGGDAEMRGGEEAERRGGEDAERRGGEEAERRGGEDAERRGGEDAGTDSASRIPTLASPIPHPPSLPPLRIVGQIGMTYIVAETAEGMYLIDQHAAHERITYERLMSQHAAGAVEAQGLLLPQTVALPPAATALLLGNQSQLSAWGFSLEEWGEGVRVRAIPATLPAEQLNKALHELADHLAGKGGSTPLDWREAMLITLSCHTSVRAGQSLSHEEMRHLLRQLAACVSPRTCPHGRPTMILLTPAQLERQFGRRV</sequence>
<dbReference type="GO" id="GO:0030983">
    <property type="term" value="F:mismatched DNA binding"/>
    <property type="evidence" value="ECO:0007669"/>
    <property type="project" value="InterPro"/>
</dbReference>
<feature type="domain" description="DNA mismatch repair protein S5" evidence="7">
    <location>
        <begin position="208"/>
        <end position="331"/>
    </location>
</feature>
<keyword evidence="8" id="KW-0540">Nuclease</keyword>
<dbReference type="Gene3D" id="3.30.1540.20">
    <property type="entry name" value="MutL, C-terminal domain, dimerisation subdomain"/>
    <property type="match status" value="1"/>
</dbReference>
<keyword evidence="2 4" id="KW-0227">DNA damage</keyword>
<dbReference type="PANTHER" id="PTHR10073">
    <property type="entry name" value="DNA MISMATCH REPAIR PROTEIN MLH, PMS, MUTL"/>
    <property type="match status" value="1"/>
</dbReference>
<dbReference type="Gene3D" id="3.30.230.10">
    <property type="match status" value="1"/>
</dbReference>
<keyword evidence="8" id="KW-0255">Endonuclease</keyword>
<comment type="caution">
    <text evidence="8">The sequence shown here is derived from an EMBL/GenBank/DDBJ whole genome shotgun (WGS) entry which is preliminary data.</text>
</comment>
<proteinExistence type="inferred from homology"/>
<dbReference type="CDD" id="cd00782">
    <property type="entry name" value="MutL_Trans"/>
    <property type="match status" value="1"/>
</dbReference>
<dbReference type="Gene3D" id="3.30.1370.100">
    <property type="entry name" value="MutL, C-terminal domain, regulatory subdomain"/>
    <property type="match status" value="1"/>
</dbReference>